<evidence type="ECO:0000256" key="5">
    <source>
        <dbReference type="ARBA" id="ARBA00022729"/>
    </source>
</evidence>
<evidence type="ECO:0000256" key="8">
    <source>
        <dbReference type="ARBA" id="ARBA00043962"/>
    </source>
</evidence>
<dbReference type="AlphaFoldDB" id="A8NAG7"/>
<keyword evidence="2 11" id="KW-0031">Aminopeptidase</keyword>
<dbReference type="EC" id="3.4.-.-" evidence="9"/>
<dbReference type="GO" id="GO:0046872">
    <property type="term" value="F:metal ion binding"/>
    <property type="evidence" value="ECO:0007669"/>
    <property type="project" value="UniProtKB-KW"/>
</dbReference>
<feature type="chain" id="PRO_5005121987" description="Peptide hydrolase" evidence="9">
    <location>
        <begin position="20"/>
        <end position="377"/>
    </location>
</feature>
<dbReference type="GO" id="GO:0008235">
    <property type="term" value="F:metalloexopeptidase activity"/>
    <property type="evidence" value="ECO:0007669"/>
    <property type="project" value="InterPro"/>
</dbReference>
<keyword evidence="4 9" id="KW-0479">Metal-binding</keyword>
<dbReference type="EMBL" id="AACS02000007">
    <property type="protein sequence ID" value="EAU90002.1"/>
    <property type="molecule type" value="Genomic_DNA"/>
</dbReference>
<keyword evidence="5 9" id="KW-0732">Signal</keyword>
<comment type="caution">
    <text evidence="11">The sequence shown here is derived from an EMBL/GenBank/DDBJ whole genome shotgun (WGS) entry which is preliminary data.</text>
</comment>
<dbReference type="GO" id="GO:0006508">
    <property type="term" value="P:proteolysis"/>
    <property type="evidence" value="ECO:0007669"/>
    <property type="project" value="UniProtKB-KW"/>
</dbReference>
<feature type="signal peptide" evidence="9">
    <location>
        <begin position="1"/>
        <end position="19"/>
    </location>
</feature>
<dbReference type="KEGG" id="cci:CC1G_05918"/>
<dbReference type="SUPFAM" id="SSF53187">
    <property type="entry name" value="Zn-dependent exopeptidases"/>
    <property type="match status" value="1"/>
</dbReference>
<evidence type="ECO:0000256" key="1">
    <source>
        <dbReference type="ARBA" id="ARBA00001947"/>
    </source>
</evidence>
<evidence type="ECO:0000256" key="7">
    <source>
        <dbReference type="ARBA" id="ARBA00022833"/>
    </source>
</evidence>
<dbReference type="PROSITE" id="PS51257">
    <property type="entry name" value="PROKAR_LIPOPROTEIN"/>
    <property type="match status" value="1"/>
</dbReference>
<dbReference type="GO" id="GO:0004177">
    <property type="term" value="F:aminopeptidase activity"/>
    <property type="evidence" value="ECO:0007669"/>
    <property type="project" value="UniProtKB-KW"/>
</dbReference>
<dbReference type="InterPro" id="IPR007484">
    <property type="entry name" value="Peptidase_M28"/>
</dbReference>
<evidence type="ECO:0000259" key="10">
    <source>
        <dbReference type="Pfam" id="PF04389"/>
    </source>
</evidence>
<dbReference type="InParanoid" id="A8NAG7"/>
<evidence type="ECO:0000313" key="11">
    <source>
        <dbReference type="EMBL" id="EAU90002.1"/>
    </source>
</evidence>
<evidence type="ECO:0000256" key="2">
    <source>
        <dbReference type="ARBA" id="ARBA00022438"/>
    </source>
</evidence>
<dbReference type="eggNOG" id="KOG2195">
    <property type="taxonomic scope" value="Eukaryota"/>
</dbReference>
<dbReference type="VEuPathDB" id="FungiDB:CC1G_05918"/>
<reference evidence="11 12" key="1">
    <citation type="journal article" date="2010" name="Proc. Natl. Acad. Sci. U.S.A.">
        <title>Insights into evolution of multicellular fungi from the assembled chromosomes of the mushroom Coprinopsis cinerea (Coprinus cinereus).</title>
        <authorList>
            <person name="Stajich J.E."/>
            <person name="Wilke S.K."/>
            <person name="Ahren D."/>
            <person name="Au C.H."/>
            <person name="Birren B.W."/>
            <person name="Borodovsky M."/>
            <person name="Burns C."/>
            <person name="Canback B."/>
            <person name="Casselton L.A."/>
            <person name="Cheng C.K."/>
            <person name="Deng J."/>
            <person name="Dietrich F.S."/>
            <person name="Fargo D.C."/>
            <person name="Farman M.L."/>
            <person name="Gathman A.C."/>
            <person name="Goldberg J."/>
            <person name="Guigo R."/>
            <person name="Hoegger P.J."/>
            <person name="Hooker J.B."/>
            <person name="Huggins A."/>
            <person name="James T.Y."/>
            <person name="Kamada T."/>
            <person name="Kilaru S."/>
            <person name="Kodira C."/>
            <person name="Kues U."/>
            <person name="Kupfer D."/>
            <person name="Kwan H.S."/>
            <person name="Lomsadze A."/>
            <person name="Li W."/>
            <person name="Lilly W.W."/>
            <person name="Ma L.J."/>
            <person name="Mackey A.J."/>
            <person name="Manning G."/>
            <person name="Martin F."/>
            <person name="Muraguchi H."/>
            <person name="Natvig D.O."/>
            <person name="Palmerini H."/>
            <person name="Ramesh M.A."/>
            <person name="Rehmeyer C.J."/>
            <person name="Roe B.A."/>
            <person name="Shenoy N."/>
            <person name="Stanke M."/>
            <person name="Ter-Hovhannisyan V."/>
            <person name="Tunlid A."/>
            <person name="Velagapudi R."/>
            <person name="Vision T.J."/>
            <person name="Zeng Q."/>
            <person name="Zolan M.E."/>
            <person name="Pukkila P.J."/>
        </authorList>
    </citation>
    <scope>NUCLEOTIDE SEQUENCE [LARGE SCALE GENOMIC DNA]</scope>
    <source>
        <strain evidence="12">Okayama-7 / 130 / ATCC MYA-4618 / FGSC 9003</strain>
    </source>
</reference>
<keyword evidence="3 9" id="KW-0645">Protease</keyword>
<dbReference type="GeneID" id="6008295"/>
<evidence type="ECO:0000313" key="12">
    <source>
        <dbReference type="Proteomes" id="UP000001861"/>
    </source>
</evidence>
<evidence type="ECO:0000256" key="9">
    <source>
        <dbReference type="RuleBase" id="RU361240"/>
    </source>
</evidence>
<dbReference type="CDD" id="cd03879">
    <property type="entry name" value="M28_AAP"/>
    <property type="match status" value="1"/>
</dbReference>
<feature type="domain" description="Peptidase M28" evidence="10">
    <location>
        <begin position="166"/>
        <end position="371"/>
    </location>
</feature>
<dbReference type="PANTHER" id="PTHR12147">
    <property type="entry name" value="METALLOPEPTIDASE M28 FAMILY MEMBER"/>
    <property type="match status" value="1"/>
</dbReference>
<protein>
    <recommendedName>
        <fullName evidence="9">Peptide hydrolase</fullName>
        <ecNumber evidence="9">3.4.-.-</ecNumber>
    </recommendedName>
</protein>
<dbReference type="OMA" id="FMGELAM"/>
<keyword evidence="6 9" id="KW-0378">Hydrolase</keyword>
<accession>A8NAG7</accession>
<sequence length="377" mass="40819">MKWYQSLLSLAVLAVGCSALITEAEIQEQTAKGLRLISLEEGVDPVWKTEDEVLDLIREDIGFFDVTEYYDPNDAETISLHSVEEQTYDAPAHIAHVQTLLADVSIPTMQQYLSNLTAFNNRYYRAQTGVQATNWIRDTMQAVVRSYPTSGATVSLFTHSFIQSSIIGRIPGSNPSAPRVIIGAHMDSINSANPMNGRAPGADDDGSGTVNVMEAFRVLVASGFKPTATVEFHLYAGEEAGLLGSQAVARNYKSSGIQVRGMLNLDMTAYVRPGTTAVVGLLPDNTNAALTRTIQTLIDTYLSVPWVTSRACGYACSDHASWNREGFPSAAALEGDMANLNSRLHTVNDLVTLQGFSWTHTAEFAKLAVAFATELGA</sequence>
<evidence type="ECO:0000256" key="3">
    <source>
        <dbReference type="ARBA" id="ARBA00022670"/>
    </source>
</evidence>
<proteinExistence type="inferred from homology"/>
<evidence type="ECO:0000256" key="6">
    <source>
        <dbReference type="ARBA" id="ARBA00022801"/>
    </source>
</evidence>
<name>A8NAG7_COPC7</name>
<dbReference type="Proteomes" id="UP000001861">
    <property type="component" value="Unassembled WGS sequence"/>
</dbReference>
<gene>
    <name evidence="11" type="ORF">CC1G_05918</name>
</gene>
<dbReference type="Pfam" id="PF04389">
    <property type="entry name" value="Peptidase_M28"/>
    <property type="match status" value="1"/>
</dbReference>
<comment type="cofactor">
    <cofactor evidence="1">
        <name>Zn(2+)</name>
        <dbReference type="ChEBI" id="CHEBI:29105"/>
    </cofactor>
</comment>
<comment type="similarity">
    <text evidence="8">Belongs to the peptidase M28 family. M28E subfamily.</text>
</comment>
<dbReference type="OrthoDB" id="2214at2759"/>
<dbReference type="InterPro" id="IPR045175">
    <property type="entry name" value="M28_fam"/>
</dbReference>
<dbReference type="Gene3D" id="3.40.630.10">
    <property type="entry name" value="Zn peptidases"/>
    <property type="match status" value="1"/>
</dbReference>
<keyword evidence="7 9" id="KW-0862">Zinc</keyword>
<evidence type="ECO:0000256" key="4">
    <source>
        <dbReference type="ARBA" id="ARBA00022723"/>
    </source>
</evidence>
<organism evidence="11 12">
    <name type="scientific">Coprinopsis cinerea (strain Okayama-7 / 130 / ATCC MYA-4618 / FGSC 9003)</name>
    <name type="common">Inky cap fungus</name>
    <name type="synonym">Hormographiella aspergillata</name>
    <dbReference type="NCBI Taxonomy" id="240176"/>
    <lineage>
        <taxon>Eukaryota</taxon>
        <taxon>Fungi</taxon>
        <taxon>Dikarya</taxon>
        <taxon>Basidiomycota</taxon>
        <taxon>Agaricomycotina</taxon>
        <taxon>Agaricomycetes</taxon>
        <taxon>Agaricomycetidae</taxon>
        <taxon>Agaricales</taxon>
        <taxon>Agaricineae</taxon>
        <taxon>Psathyrellaceae</taxon>
        <taxon>Coprinopsis</taxon>
    </lineage>
</organism>
<keyword evidence="12" id="KW-1185">Reference proteome</keyword>
<dbReference type="PANTHER" id="PTHR12147:SF56">
    <property type="entry name" value="AMINOPEPTIDASE YDR415C-RELATED"/>
    <property type="match status" value="1"/>
</dbReference>
<dbReference type="RefSeq" id="XP_001831819.1">
    <property type="nucleotide sequence ID" value="XM_001831767.2"/>
</dbReference>